<reference evidence="2 3" key="1">
    <citation type="submission" date="2017-12" db="EMBL/GenBank/DDBJ databases">
        <title>Genome sequence of Pseudomonas palleroniana MAB3.</title>
        <authorList>
            <person name="Nascimento F.X."/>
        </authorList>
    </citation>
    <scope>NUCLEOTIDE SEQUENCE [LARGE SCALE GENOMIC DNA]</scope>
    <source>
        <strain evidence="2 3">MAB3</strain>
    </source>
</reference>
<evidence type="ECO:0000313" key="2">
    <source>
        <dbReference type="EMBL" id="AVE03784.1"/>
    </source>
</evidence>
<evidence type="ECO:0008006" key="4">
    <source>
        <dbReference type="Google" id="ProtNLM"/>
    </source>
</evidence>
<feature type="chain" id="PRO_5014733607" description="Peptidase C39-like domain-containing protein" evidence="1">
    <location>
        <begin position="36"/>
        <end position="369"/>
    </location>
</feature>
<dbReference type="Proteomes" id="UP000237830">
    <property type="component" value="Chromosome"/>
</dbReference>
<feature type="signal peptide" evidence="1">
    <location>
        <begin position="1"/>
        <end position="35"/>
    </location>
</feature>
<evidence type="ECO:0000313" key="3">
    <source>
        <dbReference type="Proteomes" id="UP000237830"/>
    </source>
</evidence>
<protein>
    <recommendedName>
        <fullName evidence="4">Peptidase C39-like domain-containing protein</fullName>
    </recommendedName>
</protein>
<gene>
    <name evidence="2" type="ORF">CYL20_04180</name>
</gene>
<dbReference type="EMBL" id="CP025494">
    <property type="protein sequence ID" value="AVE03784.1"/>
    <property type="molecule type" value="Genomic_DNA"/>
</dbReference>
<keyword evidence="1" id="KW-0732">Signal</keyword>
<organism evidence="2 3">
    <name type="scientific">Pseudomonas palleroniana</name>
    <dbReference type="NCBI Taxonomy" id="191390"/>
    <lineage>
        <taxon>Bacteria</taxon>
        <taxon>Pseudomonadati</taxon>
        <taxon>Pseudomonadota</taxon>
        <taxon>Gammaproteobacteria</taxon>
        <taxon>Pseudomonadales</taxon>
        <taxon>Pseudomonadaceae</taxon>
        <taxon>Pseudomonas</taxon>
    </lineage>
</organism>
<sequence>MFDFSMPMKSHFTPPRPLCLLMALTLCAPFSIAYAADTQSKSATISATKNGTQMNDIPPRLQWEANYGYCGETALISAGLYYGQYVSQFDARAIASPNTKQSKRGSQLLLGVNDGAAAAQMHLKAVEWDSPATANANKFLGWVKGNVVSGYPVIIGVYENFSQFENEDGGEGDGEYDHIVPVIGVSSTKPITQPATYYADDVITFSDNGLWSPDGKPAYLYRFKFGAFQANREEANDENRPVYSLPSGGKNYGVAITGVIDRDGKTLPVRLTTDANEEKPAMGEGSNTRPASAKVNLTVTVSGLKPGVPYNLYRYDSFDNVPESSFNAKASSSENHWEINIKEGSTYVLKETVRSDQVAVYRAIPVSAP</sequence>
<dbReference type="AlphaFoldDB" id="A0A2L1J5L9"/>
<accession>A0A2L1J5L9</accession>
<name>A0A2L1J5L9_9PSED</name>
<proteinExistence type="predicted"/>
<evidence type="ECO:0000256" key="1">
    <source>
        <dbReference type="SAM" id="SignalP"/>
    </source>
</evidence>